<dbReference type="EMBL" id="JBHSOF010000024">
    <property type="protein sequence ID" value="MFC5665108.1"/>
    <property type="molecule type" value="Genomic_DNA"/>
</dbReference>
<dbReference type="Proteomes" id="UP001595975">
    <property type="component" value="Unassembled WGS sequence"/>
</dbReference>
<feature type="chain" id="PRO_5046832231" evidence="7">
    <location>
        <begin position="28"/>
        <end position="102"/>
    </location>
</feature>
<evidence type="ECO:0000256" key="3">
    <source>
        <dbReference type="ARBA" id="ARBA00022525"/>
    </source>
</evidence>
<accession>A0ABW0X5R5</accession>
<evidence type="ECO:0000259" key="8">
    <source>
        <dbReference type="PROSITE" id="PS51884"/>
    </source>
</evidence>
<keyword evidence="10" id="KW-1185">Reference proteome</keyword>
<name>A0ABW0X5R5_9ACTN</name>
<evidence type="ECO:0000313" key="9">
    <source>
        <dbReference type="EMBL" id="MFC5665108.1"/>
    </source>
</evidence>
<gene>
    <name evidence="9" type="ORF">ACFP3U_19245</name>
</gene>
<keyword evidence="4 7" id="KW-0732">Signal</keyword>
<comment type="subcellular location">
    <subcellularLocation>
        <location evidence="1">Secreted</location>
        <location evidence="1">Cell wall</location>
    </subcellularLocation>
</comment>
<reference evidence="10" key="1">
    <citation type="journal article" date="2019" name="Int. J. Syst. Evol. Microbiol.">
        <title>The Global Catalogue of Microorganisms (GCM) 10K type strain sequencing project: providing services to taxonomists for standard genome sequencing and annotation.</title>
        <authorList>
            <consortium name="The Broad Institute Genomics Platform"/>
            <consortium name="The Broad Institute Genome Sequencing Center for Infectious Disease"/>
            <person name="Wu L."/>
            <person name="Ma J."/>
        </authorList>
    </citation>
    <scope>NUCLEOTIDE SEQUENCE [LARGE SCALE GENOMIC DNA]</scope>
    <source>
        <strain evidence="10">CGMCC 4.1437</strain>
    </source>
</reference>
<keyword evidence="6" id="KW-0034">Amyloid</keyword>
<organism evidence="9 10">
    <name type="scientific">Kitasatospora misakiensis</name>
    <dbReference type="NCBI Taxonomy" id="67330"/>
    <lineage>
        <taxon>Bacteria</taxon>
        <taxon>Bacillati</taxon>
        <taxon>Actinomycetota</taxon>
        <taxon>Actinomycetes</taxon>
        <taxon>Kitasatosporales</taxon>
        <taxon>Streptomycetaceae</taxon>
        <taxon>Kitasatospora</taxon>
    </lineage>
</organism>
<protein>
    <submittedName>
        <fullName evidence="9">Chaplin</fullName>
    </submittedName>
</protein>
<evidence type="ECO:0000256" key="4">
    <source>
        <dbReference type="ARBA" id="ARBA00022729"/>
    </source>
</evidence>
<keyword evidence="5" id="KW-0130">Cell adhesion</keyword>
<dbReference type="PROSITE" id="PS51884">
    <property type="entry name" value="CHAPLIN"/>
    <property type="match status" value="1"/>
</dbReference>
<evidence type="ECO:0000256" key="2">
    <source>
        <dbReference type="ARBA" id="ARBA00022512"/>
    </source>
</evidence>
<evidence type="ECO:0000313" key="10">
    <source>
        <dbReference type="Proteomes" id="UP001595975"/>
    </source>
</evidence>
<dbReference type="InterPro" id="IPR005528">
    <property type="entry name" value="ChpA-H"/>
</dbReference>
<proteinExistence type="predicted"/>
<feature type="signal peptide" evidence="7">
    <location>
        <begin position="1"/>
        <end position="27"/>
    </location>
</feature>
<evidence type="ECO:0000256" key="6">
    <source>
        <dbReference type="ARBA" id="ARBA00023087"/>
    </source>
</evidence>
<feature type="domain" description="Chaplin" evidence="8">
    <location>
        <begin position="75"/>
        <end position="102"/>
    </location>
</feature>
<dbReference type="Pfam" id="PF03777">
    <property type="entry name" value="ChpA-C"/>
    <property type="match status" value="1"/>
</dbReference>
<evidence type="ECO:0000256" key="5">
    <source>
        <dbReference type="ARBA" id="ARBA00022889"/>
    </source>
</evidence>
<sequence>MTNTRKYLLAAGLSAALAVLSAGPAFAGDCDSTAHHAPSAPVLSGLDGFEGFNGGGGTVCINQGGAYASGVVANSPGVLSGNQIQIPINFQANICGNSLSIL</sequence>
<evidence type="ECO:0000256" key="1">
    <source>
        <dbReference type="ARBA" id="ARBA00004191"/>
    </source>
</evidence>
<keyword evidence="2" id="KW-0134">Cell wall</keyword>
<keyword evidence="3" id="KW-0964">Secreted</keyword>
<comment type="caution">
    <text evidence="9">The sequence shown here is derived from an EMBL/GenBank/DDBJ whole genome shotgun (WGS) entry which is preliminary data.</text>
</comment>
<evidence type="ECO:0000256" key="7">
    <source>
        <dbReference type="SAM" id="SignalP"/>
    </source>
</evidence>
<dbReference type="RefSeq" id="WP_380226795.1">
    <property type="nucleotide sequence ID" value="NZ_JBHSOF010000024.1"/>
</dbReference>